<dbReference type="RefSeq" id="WP_275202819.1">
    <property type="nucleotide sequence ID" value="NZ_JARFID010000102.1"/>
</dbReference>
<feature type="non-terminal residue" evidence="1">
    <location>
        <position position="150"/>
    </location>
</feature>
<proteinExistence type="predicted"/>
<dbReference type="Gene3D" id="2.130.10.10">
    <property type="entry name" value="YVTN repeat-like/Quinoprotein amine dehydrogenase"/>
    <property type="match status" value="2"/>
</dbReference>
<protein>
    <submittedName>
        <fullName evidence="1">Two-component regulator propeller domain-containing protein</fullName>
    </submittedName>
</protein>
<dbReference type="SUPFAM" id="SSF63829">
    <property type="entry name" value="Calcium-dependent phosphotriesterase"/>
    <property type="match status" value="1"/>
</dbReference>
<dbReference type="EMBL" id="JARFID010000102">
    <property type="protein sequence ID" value="MDE8697653.1"/>
    <property type="molecule type" value="Genomic_DNA"/>
</dbReference>
<organism evidence="1 2">
    <name type="scientific">Bacteroides cellulosilyticus</name>
    <dbReference type="NCBI Taxonomy" id="246787"/>
    <lineage>
        <taxon>Bacteria</taxon>
        <taxon>Pseudomonadati</taxon>
        <taxon>Bacteroidota</taxon>
        <taxon>Bacteroidia</taxon>
        <taxon>Bacteroidales</taxon>
        <taxon>Bacteroidaceae</taxon>
        <taxon>Bacteroides</taxon>
    </lineage>
</organism>
<gene>
    <name evidence="1" type="ORF">PZH42_26565</name>
</gene>
<comment type="caution">
    <text evidence="1">The sequence shown here is derived from an EMBL/GenBank/DDBJ whole genome shotgun (WGS) entry which is preliminary data.</text>
</comment>
<accession>A0AAW6MC60</accession>
<evidence type="ECO:0000313" key="1">
    <source>
        <dbReference type="EMBL" id="MDE8697653.1"/>
    </source>
</evidence>
<dbReference type="Pfam" id="PF07494">
    <property type="entry name" value="Reg_prop"/>
    <property type="match status" value="3"/>
</dbReference>
<evidence type="ECO:0000313" key="2">
    <source>
        <dbReference type="Proteomes" id="UP001221924"/>
    </source>
</evidence>
<reference evidence="1" key="1">
    <citation type="submission" date="2023-03" db="EMBL/GenBank/DDBJ databases">
        <title>DFI Biobank Strains.</title>
        <authorList>
            <person name="Mostad J."/>
            <person name="Paddock L."/>
            <person name="Medina S."/>
            <person name="Waligurski E."/>
            <person name="Barat B."/>
            <person name="Smith R."/>
            <person name="Burgo V."/>
            <person name="Metcalfe C."/>
            <person name="Woodson C."/>
            <person name="Sundararajan A."/>
            <person name="Ramaswamy R."/>
            <person name="Lin H."/>
            <person name="Pamer E.G."/>
        </authorList>
    </citation>
    <scope>NUCLEOTIDE SEQUENCE</scope>
    <source>
        <strain evidence="1">DFI.9.5</strain>
    </source>
</reference>
<dbReference type="AlphaFoldDB" id="A0AAW6MC60"/>
<dbReference type="InterPro" id="IPR011110">
    <property type="entry name" value="Reg_prop"/>
</dbReference>
<dbReference type="Proteomes" id="UP001221924">
    <property type="component" value="Unassembled WGS sequence"/>
</dbReference>
<name>A0AAW6MC60_9BACE</name>
<dbReference type="InterPro" id="IPR015943">
    <property type="entry name" value="WD40/YVTN_repeat-like_dom_sf"/>
</dbReference>
<sequence>VYQDRDGYIWISTRNWLFQYDGYSITTYKSNLYRPDLLTNNNIYCVAEDAQHRLWIGTYSGLNVLDKQTGQIRKIDDSEINGIGISQILVTSENRILFATEGGLLEYLEDSNRFLAFNQDNTDGVFSKTTVKSLFEDDRGDIWIGTWSQG</sequence>
<feature type="non-terminal residue" evidence="1">
    <location>
        <position position="1"/>
    </location>
</feature>